<dbReference type="InterPro" id="IPR052895">
    <property type="entry name" value="HetReg/Transcr_Mod"/>
</dbReference>
<evidence type="ECO:0000313" key="3">
    <source>
        <dbReference type="Proteomes" id="UP000184330"/>
    </source>
</evidence>
<dbReference type="PANTHER" id="PTHR24148:SF73">
    <property type="entry name" value="HET DOMAIN PROTEIN (AFU_ORTHOLOGUE AFUA_8G01020)"/>
    <property type="match status" value="1"/>
</dbReference>
<proteinExistence type="predicted"/>
<keyword evidence="3" id="KW-1185">Reference proteome</keyword>
<evidence type="ECO:0000259" key="1">
    <source>
        <dbReference type="Pfam" id="PF06985"/>
    </source>
</evidence>
<dbReference type="STRING" id="576137.A0A1L7WU40"/>
<sequence length="656" mass="74132">MSSTVVNDSSPADDSGIYKALDASKREIRILQILPSEQDDATVQCVLHTVSLDDNPDYLTLSYVWGNGNIPKEEVIVNGAILPIMPNLVSALRHLRRGQFYLRGYGSADTPFFAIQSLSHSLRLWADAICINQNDEQERTSQVQLMGPIYSQTSLAISWLGADAADELQDGIRLMMLIRNELECDMSRAVKWLDKYPLLFQCDKDSAHLDRVWSSLRAFLNLEYWKRKWIIQEIALPNGLVFMAGSSMIPYDVVYFSQAFLRGVQNGRVSRPKCATIYTWAFIKNKIWEPELAQLSVCLAFRQDNRQKTLLDSSSSYSMATRSVFFACSNPQDHIFALQGLLKNHQLPSYNKSTRQVYCEFAGAWVEETNRLDLLRFTGMFHGGSNTFSLPSWVPDWHFLSKNGRAYSGIRAGSADKGLGDFSSYTPLVTTDFILKCTGILIDKIDTVTEPRVMGNNLLQLCFQLGKRRTIREILELIVRIGPYYEMKDLLDSKEASVNLFASFLQLLTWDGSSKNSDVMIPALEKLGLLKDGVYTLLFYQTFPGFEKGKYWVGDESWRPFCLDHIRAAEDLARTLFNYISIIETSGTFFGYTYSSGVQKGDIVCVFNGCDTPVILRQQESSYSFVGLCFVQGLLDGEAAEMVCKGERVIEQLMIS</sequence>
<dbReference type="OrthoDB" id="5386682at2759"/>
<dbReference type="Proteomes" id="UP000184330">
    <property type="component" value="Unassembled WGS sequence"/>
</dbReference>
<accession>A0A1L7WU40</accession>
<dbReference type="InterPro" id="IPR010730">
    <property type="entry name" value="HET"/>
</dbReference>
<evidence type="ECO:0000313" key="2">
    <source>
        <dbReference type="EMBL" id="CZR56296.1"/>
    </source>
</evidence>
<dbReference type="AlphaFoldDB" id="A0A1L7WU40"/>
<organism evidence="2 3">
    <name type="scientific">Phialocephala subalpina</name>
    <dbReference type="NCBI Taxonomy" id="576137"/>
    <lineage>
        <taxon>Eukaryota</taxon>
        <taxon>Fungi</taxon>
        <taxon>Dikarya</taxon>
        <taxon>Ascomycota</taxon>
        <taxon>Pezizomycotina</taxon>
        <taxon>Leotiomycetes</taxon>
        <taxon>Helotiales</taxon>
        <taxon>Mollisiaceae</taxon>
        <taxon>Phialocephala</taxon>
        <taxon>Phialocephala fortinii species complex</taxon>
    </lineage>
</organism>
<protein>
    <recommendedName>
        <fullName evidence="1">Heterokaryon incompatibility domain-containing protein</fullName>
    </recommendedName>
</protein>
<gene>
    <name evidence="2" type="ORF">PAC_06184</name>
</gene>
<dbReference type="Pfam" id="PF06985">
    <property type="entry name" value="HET"/>
    <property type="match status" value="1"/>
</dbReference>
<reference evidence="2 3" key="1">
    <citation type="submission" date="2016-03" db="EMBL/GenBank/DDBJ databases">
        <authorList>
            <person name="Ploux O."/>
        </authorList>
    </citation>
    <scope>NUCLEOTIDE SEQUENCE [LARGE SCALE GENOMIC DNA]</scope>
    <source>
        <strain evidence="2 3">UAMH 11012</strain>
    </source>
</reference>
<feature type="domain" description="Heterokaryon incompatibility" evidence="1">
    <location>
        <begin position="58"/>
        <end position="233"/>
    </location>
</feature>
<dbReference type="EMBL" id="FJOG01000007">
    <property type="protein sequence ID" value="CZR56296.1"/>
    <property type="molecule type" value="Genomic_DNA"/>
</dbReference>
<dbReference type="PANTHER" id="PTHR24148">
    <property type="entry name" value="ANKYRIN REPEAT DOMAIN-CONTAINING PROTEIN 39 HOMOLOG-RELATED"/>
    <property type="match status" value="1"/>
</dbReference>
<name>A0A1L7WU40_9HELO</name>